<organism evidence="1 2">
    <name type="scientific">Aliishimia ponticola</name>
    <dbReference type="NCBI Taxonomy" id="2499833"/>
    <lineage>
        <taxon>Bacteria</taxon>
        <taxon>Pseudomonadati</taxon>
        <taxon>Pseudomonadota</taxon>
        <taxon>Alphaproteobacteria</taxon>
        <taxon>Rhodobacterales</taxon>
        <taxon>Paracoccaceae</taxon>
        <taxon>Aliishimia</taxon>
    </lineage>
</organism>
<keyword evidence="2" id="KW-1185">Reference proteome</keyword>
<dbReference type="EMBL" id="SRKY01000001">
    <property type="protein sequence ID" value="THH38507.1"/>
    <property type="molecule type" value="Genomic_DNA"/>
</dbReference>
<dbReference type="AlphaFoldDB" id="A0A4S4NIG4"/>
<dbReference type="RefSeq" id="WP_136461400.1">
    <property type="nucleotide sequence ID" value="NZ_SRKY01000001.1"/>
</dbReference>
<proteinExistence type="predicted"/>
<sequence>MTALTATDVWRVNRFVTQAHVIGAEPVHAASRIAARGVNPNIHTPFGAFAAPYSVSSLVREETDNDA</sequence>
<gene>
    <name evidence="1" type="ORF">E4Z66_02755</name>
</gene>
<dbReference type="Proteomes" id="UP000306602">
    <property type="component" value="Unassembled WGS sequence"/>
</dbReference>
<accession>A0A4S4NIG4</accession>
<comment type="caution">
    <text evidence="1">The sequence shown here is derived from an EMBL/GenBank/DDBJ whole genome shotgun (WGS) entry which is preliminary data.</text>
</comment>
<evidence type="ECO:0000313" key="2">
    <source>
        <dbReference type="Proteomes" id="UP000306602"/>
    </source>
</evidence>
<evidence type="ECO:0000313" key="1">
    <source>
        <dbReference type="EMBL" id="THH38507.1"/>
    </source>
</evidence>
<name>A0A4S4NIG4_9RHOB</name>
<reference evidence="1 2" key="1">
    <citation type="submission" date="2019-04" db="EMBL/GenBank/DDBJ databases">
        <title>Shimia ponticola sp. nov., isolated from seawater.</title>
        <authorList>
            <person name="Kim Y.-O."/>
            <person name="Yoon J.-H."/>
        </authorList>
    </citation>
    <scope>NUCLEOTIDE SEQUENCE [LARGE SCALE GENOMIC DNA]</scope>
    <source>
        <strain evidence="1 2">MYP11</strain>
    </source>
</reference>
<protein>
    <submittedName>
        <fullName evidence="1">Uncharacterized protein</fullName>
    </submittedName>
</protein>